<evidence type="ECO:0000256" key="1">
    <source>
        <dbReference type="SAM" id="Phobius"/>
    </source>
</evidence>
<keyword evidence="1" id="KW-0812">Transmembrane</keyword>
<keyword evidence="1" id="KW-0472">Membrane</keyword>
<dbReference type="EMBL" id="JAOQNS010000002">
    <property type="protein sequence ID" value="MCW2306581.1"/>
    <property type="molecule type" value="Genomic_DNA"/>
</dbReference>
<dbReference type="Proteomes" id="UP001209755">
    <property type="component" value="Unassembled WGS sequence"/>
</dbReference>
<gene>
    <name evidence="2" type="ORF">M2319_000900</name>
</gene>
<keyword evidence="1" id="KW-1133">Transmembrane helix</keyword>
<evidence type="ECO:0000313" key="3">
    <source>
        <dbReference type="Proteomes" id="UP001209755"/>
    </source>
</evidence>
<comment type="caution">
    <text evidence="2">The sequence shown here is derived from an EMBL/GenBank/DDBJ whole genome shotgun (WGS) entry which is preliminary data.</text>
</comment>
<protein>
    <submittedName>
        <fullName evidence="2">Uncharacterized protein</fullName>
    </submittedName>
</protein>
<name>A0ABT3H878_9HYPH</name>
<evidence type="ECO:0000313" key="2">
    <source>
        <dbReference type="EMBL" id="MCW2306581.1"/>
    </source>
</evidence>
<reference evidence="3" key="1">
    <citation type="submission" date="2023-07" db="EMBL/GenBank/DDBJ databases">
        <title>Genome sequencing of Purple Non-Sulfur Bacteria from various extreme environments.</title>
        <authorList>
            <person name="Mayer M."/>
        </authorList>
    </citation>
    <scope>NUCLEOTIDE SEQUENCE [LARGE SCALE GENOMIC DNA]</scope>
    <source>
        <strain evidence="3">DSM 17935</strain>
    </source>
</reference>
<keyword evidence="3" id="KW-1185">Reference proteome</keyword>
<dbReference type="RefSeq" id="WP_264600245.1">
    <property type="nucleotide sequence ID" value="NZ_JAOQNS010000002.1"/>
</dbReference>
<feature type="transmembrane region" description="Helical" evidence="1">
    <location>
        <begin position="31"/>
        <end position="53"/>
    </location>
</feature>
<sequence length="68" mass="7832">MTLFVNPWIFLFWVVASWIIGMLGRDTRFGFAGNFLVAFLFSPLVGIIVLLASDRSRRTTVARRRRKA</sequence>
<proteinExistence type="predicted"/>
<feature type="transmembrane region" description="Helical" evidence="1">
    <location>
        <begin position="7"/>
        <end position="25"/>
    </location>
</feature>
<organism evidence="2 3">
    <name type="scientific">Rhodobium gokarnense</name>
    <dbReference type="NCBI Taxonomy" id="364296"/>
    <lineage>
        <taxon>Bacteria</taxon>
        <taxon>Pseudomonadati</taxon>
        <taxon>Pseudomonadota</taxon>
        <taxon>Alphaproteobacteria</taxon>
        <taxon>Hyphomicrobiales</taxon>
        <taxon>Rhodobiaceae</taxon>
        <taxon>Rhodobium</taxon>
    </lineage>
</organism>
<accession>A0ABT3H878</accession>